<dbReference type="RefSeq" id="WP_093914058.1">
    <property type="nucleotide sequence ID" value="NZ_FONL01000017.1"/>
</dbReference>
<evidence type="ECO:0000313" key="2">
    <source>
        <dbReference type="Proteomes" id="UP000198896"/>
    </source>
</evidence>
<evidence type="ECO:0000313" key="1">
    <source>
        <dbReference type="EMBL" id="SFE75845.1"/>
    </source>
</evidence>
<keyword evidence="2" id="KW-1185">Reference proteome</keyword>
<name>A0A1I2D5T0_9FIRM</name>
<protein>
    <submittedName>
        <fullName evidence="1">Uncharacterized protein</fullName>
    </submittedName>
</protein>
<reference evidence="1 2" key="1">
    <citation type="submission" date="2016-10" db="EMBL/GenBank/DDBJ databases">
        <authorList>
            <person name="de Groot N.N."/>
        </authorList>
    </citation>
    <scope>NUCLEOTIDE SEQUENCE [LARGE SCALE GENOMIC DNA]</scope>
    <source>
        <strain evidence="1 2">DSM 9236</strain>
    </source>
</reference>
<proteinExistence type="predicted"/>
<dbReference type="EMBL" id="FONL01000017">
    <property type="protein sequence ID" value="SFE75845.1"/>
    <property type="molecule type" value="Genomic_DNA"/>
</dbReference>
<dbReference type="OrthoDB" id="9828059at2"/>
<gene>
    <name evidence="1" type="ORF">SAMN05216245_11717</name>
</gene>
<dbReference type="AlphaFoldDB" id="A0A1I2D5T0"/>
<sequence>MKKILTLSLIFTLLFTGVCFAEKSKLKKKTWTPVQTRVENSIEVQDFYNHMEVHHEGDKQIGLWFVTFIPNQKGVTHSYFYEAVVMDYGTGKYRIIRAYQADRKNKKVKTSDQRFIDAEWKGIAGTKYETLYHRMKPSIW</sequence>
<dbReference type="Proteomes" id="UP000198896">
    <property type="component" value="Unassembled WGS sequence"/>
</dbReference>
<accession>A0A1I2D5T0</accession>
<organism evidence="1 2">
    <name type="scientific">Succiniclasticum ruminis DSM 9236</name>
    <dbReference type="NCBI Taxonomy" id="1123323"/>
    <lineage>
        <taxon>Bacteria</taxon>
        <taxon>Bacillati</taxon>
        <taxon>Bacillota</taxon>
        <taxon>Negativicutes</taxon>
        <taxon>Acidaminococcales</taxon>
        <taxon>Acidaminococcaceae</taxon>
        <taxon>Succiniclasticum</taxon>
    </lineage>
</organism>